<keyword evidence="3" id="KW-1185">Reference proteome</keyword>
<dbReference type="EMBL" id="JBJHZZ010000002">
    <property type="protein sequence ID" value="MFL0246244.1"/>
    <property type="molecule type" value="Genomic_DNA"/>
</dbReference>
<proteinExistence type="predicted"/>
<sequence length="467" mass="48938">MKRSKKLIAAAISCIILNSMVSANKVIAADTSQYTRLFGADRYHTAIAVAKANWTTSDYAVIARGDDFADALCAGPLAKAYNAPILLTTPGKLDSDVVALLNNLQVKKVFIVGGTGAVSDNVKNQITGLNINVNRISGSDRYETSEKVAGELKAKLGSITKVTVATGLNFPDALSISPIAANLGMPILLTKTDSLSSQIVQFLSANSITNSYVVGGPGVVSDAVKRLLPNPIRLGGADRYGTNAEVLNQFDKILNYSNIYVTVADGTNHDEFADALSGSVAAARTASPMILVYKSIPNIIGNFIYPRLMGNTKVVALGGTAVVPQSIVDLLVSKAVAPVLKSITLKDTASNVTVNAVIKEPSANPSIGSLLFTIPSSLQKFDTGSAVVSQDLSYASLISPYVNKTVSNIKVSDDFGKLIFDAVTSAGYNPADGILASNLQTLLNGSVLTLTDKSGSVKKYTIVVTIK</sequence>
<dbReference type="Gene3D" id="3.40.50.12090">
    <property type="match status" value="2"/>
</dbReference>
<comment type="caution">
    <text evidence="2">The sequence shown here is derived from an EMBL/GenBank/DDBJ whole genome shotgun (WGS) entry which is preliminary data.</text>
</comment>
<dbReference type="RefSeq" id="WP_406768720.1">
    <property type="nucleotide sequence ID" value="NZ_JBJHZZ010000002.1"/>
</dbReference>
<gene>
    <name evidence="2" type="ORF">ACJDUG_04530</name>
</gene>
<dbReference type="PANTHER" id="PTHR30032">
    <property type="entry name" value="N-ACETYLMURAMOYL-L-ALANINE AMIDASE-RELATED"/>
    <property type="match status" value="1"/>
</dbReference>
<dbReference type="Proteomes" id="UP001623591">
    <property type="component" value="Unassembled WGS sequence"/>
</dbReference>
<dbReference type="InterPro" id="IPR007253">
    <property type="entry name" value="Cell_wall-bd_2"/>
</dbReference>
<keyword evidence="1" id="KW-0732">Signal</keyword>
<dbReference type="InterPro" id="IPR051922">
    <property type="entry name" value="Bact_Sporulation_Assoc"/>
</dbReference>
<reference evidence="2 3" key="1">
    <citation type="submission" date="2024-11" db="EMBL/GenBank/DDBJ databases">
        <authorList>
            <person name="Heng Y.C."/>
            <person name="Lim A.C.H."/>
            <person name="Lee J.K.Y."/>
            <person name="Kittelmann S."/>
        </authorList>
    </citation>
    <scope>NUCLEOTIDE SEQUENCE [LARGE SCALE GENOMIC DNA]</scope>
    <source>
        <strain evidence="2 3">WILCCON 0185</strain>
    </source>
</reference>
<feature type="signal peptide" evidence="1">
    <location>
        <begin position="1"/>
        <end position="28"/>
    </location>
</feature>
<evidence type="ECO:0000256" key="1">
    <source>
        <dbReference type="SAM" id="SignalP"/>
    </source>
</evidence>
<accession>A0ABW8T110</accession>
<dbReference type="Pfam" id="PF04122">
    <property type="entry name" value="CW_binding_2"/>
    <property type="match status" value="3"/>
</dbReference>
<protein>
    <submittedName>
        <fullName evidence="2">Cell wall-binding repeat-containing protein</fullName>
    </submittedName>
</protein>
<feature type="chain" id="PRO_5046245454" evidence="1">
    <location>
        <begin position="29"/>
        <end position="467"/>
    </location>
</feature>
<evidence type="ECO:0000313" key="3">
    <source>
        <dbReference type="Proteomes" id="UP001623591"/>
    </source>
</evidence>
<organism evidence="2 3">
    <name type="scientific">Candidatus Clostridium stratigraminis</name>
    <dbReference type="NCBI Taxonomy" id="3381661"/>
    <lineage>
        <taxon>Bacteria</taxon>
        <taxon>Bacillati</taxon>
        <taxon>Bacillota</taxon>
        <taxon>Clostridia</taxon>
        <taxon>Eubacteriales</taxon>
        <taxon>Clostridiaceae</taxon>
        <taxon>Clostridium</taxon>
    </lineage>
</organism>
<name>A0ABW8T110_9CLOT</name>
<dbReference type="PANTHER" id="PTHR30032:SF8">
    <property type="entry name" value="GERMINATION-SPECIFIC N-ACETYLMURAMOYL-L-ALANINE AMIDASE"/>
    <property type="match status" value="1"/>
</dbReference>
<evidence type="ECO:0000313" key="2">
    <source>
        <dbReference type="EMBL" id="MFL0246244.1"/>
    </source>
</evidence>